<sequence length="286" mass="31536">MSQIDLSQLPAPEIVQQLDAVSVRTRMLNRYAELQQVDSPKPGDPLYFAFSSMAEEVTRARQEFQDISLGNMVAFSTGNNLQQLGALRPVEKYDSETDEQFRRRVQMAPEGFSTAGAEGAYLFHALNADENVLDTSVDSPEEVIVNQYILSRNGNGAASDELCRTVYEYVSQAMKRPLSDKYTVFPATIIPYRIEAELEMLSGPGEEQTIAEAEKRLTELVSQTHILGGTVSLSALSGAIHIKDVDGDAVFQPVIDVNLIEPQSKIVCNKSQAPFCTGIVVRRKGE</sequence>
<dbReference type="PANTHER" id="PTHR35862:SF1">
    <property type="entry name" value="FELS-2 PROPHAGE PROTEIN"/>
    <property type="match status" value="1"/>
</dbReference>
<dbReference type="InterPro" id="IPR014507">
    <property type="entry name" value="Baseplate_assembly_J_pred"/>
</dbReference>
<dbReference type="Pfam" id="PF26078">
    <property type="entry name" value="Baseplate_J_M"/>
    <property type="match status" value="1"/>
</dbReference>
<gene>
    <name evidence="2" type="ORF">VSP9026_02391</name>
</gene>
<feature type="domain" description="Baseplate J-like central" evidence="1">
    <location>
        <begin position="113"/>
        <end position="186"/>
    </location>
</feature>
<dbReference type="InterPro" id="IPR052726">
    <property type="entry name" value="Phage_Baseplate_Hub"/>
</dbReference>
<evidence type="ECO:0000313" key="2">
    <source>
        <dbReference type="EMBL" id="SIO94662.1"/>
    </source>
</evidence>
<dbReference type="AlphaFoldDB" id="A0A1N6M5F5"/>
<dbReference type="PANTHER" id="PTHR35862">
    <property type="entry name" value="FELS-2 PROPHAGE PROTEIN"/>
    <property type="match status" value="1"/>
</dbReference>
<organism evidence="2 3">
    <name type="scientific">Vibrio spartinae</name>
    <dbReference type="NCBI Taxonomy" id="1918945"/>
    <lineage>
        <taxon>Bacteria</taxon>
        <taxon>Pseudomonadati</taxon>
        <taxon>Pseudomonadota</taxon>
        <taxon>Gammaproteobacteria</taxon>
        <taxon>Vibrionales</taxon>
        <taxon>Vibrionaceae</taxon>
        <taxon>Vibrio</taxon>
    </lineage>
</organism>
<evidence type="ECO:0000259" key="1">
    <source>
        <dbReference type="Pfam" id="PF26078"/>
    </source>
</evidence>
<dbReference type="Proteomes" id="UP000184774">
    <property type="component" value="Unassembled WGS sequence"/>
</dbReference>
<protein>
    <submittedName>
        <fullName evidence="2">Baseplate J-like protein</fullName>
    </submittedName>
</protein>
<dbReference type="EMBL" id="FSSB01000016">
    <property type="protein sequence ID" value="SIO94662.1"/>
    <property type="molecule type" value="Genomic_DNA"/>
</dbReference>
<dbReference type="PIRSF" id="PIRSF020481">
    <property type="entry name" value="BAP"/>
    <property type="match status" value="1"/>
</dbReference>
<dbReference type="OrthoDB" id="9793802at2"/>
<evidence type="ECO:0000313" key="3">
    <source>
        <dbReference type="Proteomes" id="UP000184774"/>
    </source>
</evidence>
<dbReference type="RefSeq" id="WP_074373196.1">
    <property type="nucleotide sequence ID" value="NZ_AP024907.1"/>
</dbReference>
<proteinExistence type="predicted"/>
<accession>A0A1N6M5F5</accession>
<reference evidence="2 3" key="1">
    <citation type="submission" date="2016-12" db="EMBL/GenBank/DDBJ databases">
        <authorList>
            <person name="Song W.-J."/>
            <person name="Kurnit D.M."/>
        </authorList>
    </citation>
    <scope>NUCLEOTIDE SEQUENCE [LARGE SCALE GENOMIC DNA]</scope>
    <source>
        <strain evidence="2 3">CECT 9026</strain>
    </source>
</reference>
<dbReference type="InterPro" id="IPR058531">
    <property type="entry name" value="Baseplate_J_M"/>
</dbReference>
<name>A0A1N6M5F5_9VIBR</name>